<gene>
    <name evidence="4" type="ORF">E4J90_21055</name>
</gene>
<evidence type="ECO:0000259" key="3">
    <source>
        <dbReference type="Pfam" id="PF07007"/>
    </source>
</evidence>
<evidence type="ECO:0000256" key="2">
    <source>
        <dbReference type="SAM" id="SignalP"/>
    </source>
</evidence>
<dbReference type="AlphaFoldDB" id="A0A4Y8VDH0"/>
<protein>
    <submittedName>
        <fullName evidence="4">DUF1311 domain-containing protein</fullName>
    </submittedName>
</protein>
<feature type="domain" description="Lysozyme inhibitor LprI-like N-terminal" evidence="3">
    <location>
        <begin position="27"/>
        <end position="98"/>
    </location>
</feature>
<dbReference type="Gene3D" id="1.20.1270.180">
    <property type="match status" value="1"/>
</dbReference>
<feature type="region of interest" description="Disordered" evidence="1">
    <location>
        <begin position="154"/>
        <end position="180"/>
    </location>
</feature>
<dbReference type="Pfam" id="PF07007">
    <property type="entry name" value="LprI"/>
    <property type="match status" value="1"/>
</dbReference>
<feature type="chain" id="PRO_5021466924" evidence="2">
    <location>
        <begin position="23"/>
        <end position="459"/>
    </location>
</feature>
<accession>A0A4Y8VDH0</accession>
<proteinExistence type="predicted"/>
<dbReference type="PANTHER" id="PTHR37549">
    <property type="entry name" value="LIPOPROTEIN LPRI"/>
    <property type="match status" value="1"/>
</dbReference>
<dbReference type="PANTHER" id="PTHR37549:SF1">
    <property type="entry name" value="LIPOPROTEIN LPRI"/>
    <property type="match status" value="1"/>
</dbReference>
<name>A0A4Y8VDH0_9PSED</name>
<dbReference type="GO" id="GO:0005576">
    <property type="term" value="C:extracellular region"/>
    <property type="evidence" value="ECO:0007669"/>
    <property type="project" value="TreeGrafter"/>
</dbReference>
<dbReference type="EMBL" id="SPDQ01000021">
    <property type="protein sequence ID" value="TFH78731.1"/>
    <property type="molecule type" value="Genomic_DNA"/>
</dbReference>
<dbReference type="Proteomes" id="UP000297555">
    <property type="component" value="Unassembled WGS sequence"/>
</dbReference>
<sequence>MYIKGRYIMSAGVLLFLQQAMATGMDCTKAVNAVENTICADKGLYELDAQMGVVYRGLMKSPTDRLPDLKRTQRLWLKARNECADDISCLEQSYRERLQLLQAQWKEAVVYKPNEIDQEVLEDLQKNIRAASKIDPEFALERALDALTIKNGQTSFSAEPDDDQYSEKTHFPKTTPKGVSQSEWSALQASNLDADTELGQTSFTLLDLDGDGHRDLIVQIYTGGTGLFTFIETYRRDGDRFIRRTPTLGQESAVGSSLYSINDRGANQSVSWISIRGKVYAAYRDSGYGVDQVYLLSPLQINRQVPTVKVHYRYQLQIPLTQQHEDSNTTYKLKPELQRALAQGLSKMDEEPPVSGQERQPICPVPPSVNDSEEYYSYGAGYYAIESVADFPVIIDTECFIARLNNWFGAYSEKRGLFAQLTLRKPGSGDEERSYEVNGRRRIIEISTSIGEVGGGAAE</sequence>
<dbReference type="InterPro" id="IPR028994">
    <property type="entry name" value="Integrin_alpha_N"/>
</dbReference>
<reference evidence="4 5" key="1">
    <citation type="submission" date="2019-03" db="EMBL/GenBank/DDBJ databases">
        <title>Draft genome sequence of humic substances-degrading Pseudomonas kribbensis CHA-19 from forest soil.</title>
        <authorList>
            <person name="Kim D."/>
        </authorList>
    </citation>
    <scope>NUCLEOTIDE SEQUENCE [LARGE SCALE GENOMIC DNA]</scope>
    <source>
        <strain evidence="4 5">CHA-19</strain>
    </source>
</reference>
<evidence type="ECO:0000256" key="1">
    <source>
        <dbReference type="SAM" id="MobiDB-lite"/>
    </source>
</evidence>
<evidence type="ECO:0000313" key="5">
    <source>
        <dbReference type="Proteomes" id="UP000297555"/>
    </source>
</evidence>
<comment type="caution">
    <text evidence="4">The sequence shown here is derived from an EMBL/GenBank/DDBJ whole genome shotgun (WGS) entry which is preliminary data.</text>
</comment>
<evidence type="ECO:0000313" key="4">
    <source>
        <dbReference type="EMBL" id="TFH78731.1"/>
    </source>
</evidence>
<dbReference type="OrthoDB" id="5957809at2"/>
<dbReference type="InterPro" id="IPR009739">
    <property type="entry name" value="LprI-like_N"/>
</dbReference>
<dbReference type="SUPFAM" id="SSF69318">
    <property type="entry name" value="Integrin alpha N-terminal domain"/>
    <property type="match status" value="1"/>
</dbReference>
<feature type="signal peptide" evidence="2">
    <location>
        <begin position="1"/>
        <end position="22"/>
    </location>
</feature>
<organism evidence="4 5">
    <name type="scientific">Pseudomonas kribbensis</name>
    <dbReference type="NCBI Taxonomy" id="1628086"/>
    <lineage>
        <taxon>Bacteria</taxon>
        <taxon>Pseudomonadati</taxon>
        <taxon>Pseudomonadota</taxon>
        <taxon>Gammaproteobacteria</taxon>
        <taxon>Pseudomonadales</taxon>
        <taxon>Pseudomonadaceae</taxon>
        <taxon>Pseudomonas</taxon>
    </lineage>
</organism>
<keyword evidence="2" id="KW-0732">Signal</keyword>
<dbReference type="InterPro" id="IPR052755">
    <property type="entry name" value="Lysozyme_Inhibitor_LprI"/>
</dbReference>